<keyword evidence="2" id="KW-1185">Reference proteome</keyword>
<gene>
    <name evidence="3" type="primary">LOC113206197</name>
</gene>
<accession>A0A6J1SBC7</accession>
<dbReference type="Proteomes" id="UP000504606">
    <property type="component" value="Unplaced"/>
</dbReference>
<dbReference type="PROSITE" id="PS50181">
    <property type="entry name" value="FBOX"/>
    <property type="match status" value="1"/>
</dbReference>
<dbReference type="Pfam" id="PF12937">
    <property type="entry name" value="F-box-like"/>
    <property type="match status" value="1"/>
</dbReference>
<dbReference type="SUPFAM" id="SSF52047">
    <property type="entry name" value="RNI-like"/>
    <property type="match status" value="1"/>
</dbReference>
<dbReference type="InterPro" id="IPR032675">
    <property type="entry name" value="LRR_dom_sf"/>
</dbReference>
<dbReference type="KEGG" id="foc:113206197"/>
<dbReference type="SMART" id="SM00256">
    <property type="entry name" value="FBOX"/>
    <property type="match status" value="1"/>
</dbReference>
<reference evidence="3" key="1">
    <citation type="journal article" date="2018" name="Proc. Natl. Acad. Sci. U.S.A.">
        <title>Phylogenomics and the evolution of hemipteroid insects.</title>
        <authorList>
            <person name="Johnson K.P."/>
            <person name="Dietrich C.H."/>
            <person name="Friedrich F."/>
            <person name="Beutel R.G."/>
            <person name="Wipfler B."/>
            <person name="Peters R.S."/>
            <person name="Allen J.M."/>
            <person name="Petersen M."/>
            <person name="Donath A."/>
            <person name="Walden K.K."/>
            <person name="Kozlov A.M."/>
            <person name="Podsiadlowski L."/>
            <person name="Mayer C."/>
            <person name="Meusemann K."/>
            <person name="Vasilikopoulos A."/>
            <person name="Waterhouse R.M."/>
            <person name="Cameron S.L."/>
            <person name="Weirauch C."/>
            <person name="Swanson D.R."/>
            <person name="Percy D.M."/>
            <person name="Hardy N.B."/>
            <person name="Terry I."/>
            <person name="Liu S."/>
            <person name="Zhou X."/>
            <person name="Misof B."/>
            <person name="Robertson H.M."/>
            <person name="Yoshizawa K."/>
        </authorList>
    </citation>
    <scope>NUCLEOTIDE SEQUENCE</scope>
    <source>
        <tissue evidence="3">Whole organism</tissue>
    </source>
</reference>
<protein>
    <submittedName>
        <fullName evidence="3">Uncharacterized protein LOC113206197</fullName>
    </submittedName>
</protein>
<name>A0A6J1SBC7_FRAOC</name>
<evidence type="ECO:0000313" key="3">
    <source>
        <dbReference type="RefSeq" id="XP_026277948.1"/>
    </source>
</evidence>
<feature type="domain" description="F-box" evidence="1">
    <location>
        <begin position="1"/>
        <end position="44"/>
    </location>
</feature>
<dbReference type="InterPro" id="IPR001810">
    <property type="entry name" value="F-box_dom"/>
</dbReference>
<dbReference type="InterPro" id="IPR036047">
    <property type="entry name" value="F-box-like_dom_sf"/>
</dbReference>
<evidence type="ECO:0000259" key="1">
    <source>
        <dbReference type="PROSITE" id="PS50181"/>
    </source>
</evidence>
<dbReference type="Gene3D" id="1.20.1280.50">
    <property type="match status" value="1"/>
</dbReference>
<dbReference type="AlphaFoldDB" id="A0A6J1SBC7"/>
<dbReference type="OrthoDB" id="10257471at2759"/>
<dbReference type="Gene3D" id="3.80.10.10">
    <property type="entry name" value="Ribonuclease Inhibitor"/>
    <property type="match status" value="1"/>
</dbReference>
<dbReference type="SUPFAM" id="SSF81383">
    <property type="entry name" value="F-box domain"/>
    <property type="match status" value="1"/>
</dbReference>
<reference evidence="3" key="2">
    <citation type="submission" date="2025-08" db="UniProtKB">
        <authorList>
            <consortium name="RefSeq"/>
        </authorList>
    </citation>
    <scope>IDENTIFICATION</scope>
    <source>
        <tissue evidence="3">Whole organism</tissue>
    </source>
</reference>
<sequence length="470" mass="51028">MDQVPDDVLLMILKNVDFADILSCRLACKRLEGLAKHHDVWRERHFDSRTESGLASCGGNDTFCRWTCPVLRQAPVLESLLVATPALECSLLFTTRCAVHELQIEVRPGGSLHAALAIRHQEALGRLRHLSLSFDRPDAGADASILFETLAATSGLETLEISGYPTCLPSALSPHDCTVPRSALRSFSWNVAAQETAPHYNLVLARHATTLEEVGLTSYCALGAVFASSPSTAPLLAGTANLRILSCPLLPGLPAVAGCKSLREVKLYVMPQTQPDLHGAREFLRSADQLNKVTLQYVRAVSADEEAAHLVTALASSGLSKLECLIICNEAAGGGGTASDFPQLLPLLSALPSLSALRDLEVNTMIPDLLLGITPTTAPALRSLKLRVFKFDSLPCIHSWTHTDVIRSLLLANPSLELHLLCRPKYCPIIKPCVLCSMGCQHRLWTSKDISTEELVDVIWVVVSQKHIDH</sequence>
<evidence type="ECO:0000313" key="2">
    <source>
        <dbReference type="Proteomes" id="UP000504606"/>
    </source>
</evidence>
<dbReference type="GeneID" id="113206197"/>
<proteinExistence type="predicted"/>
<organism evidence="2 3">
    <name type="scientific">Frankliniella occidentalis</name>
    <name type="common">Western flower thrips</name>
    <name type="synonym">Euthrips occidentalis</name>
    <dbReference type="NCBI Taxonomy" id="133901"/>
    <lineage>
        <taxon>Eukaryota</taxon>
        <taxon>Metazoa</taxon>
        <taxon>Ecdysozoa</taxon>
        <taxon>Arthropoda</taxon>
        <taxon>Hexapoda</taxon>
        <taxon>Insecta</taxon>
        <taxon>Pterygota</taxon>
        <taxon>Neoptera</taxon>
        <taxon>Paraneoptera</taxon>
        <taxon>Thysanoptera</taxon>
        <taxon>Terebrantia</taxon>
        <taxon>Thripoidea</taxon>
        <taxon>Thripidae</taxon>
        <taxon>Frankliniella</taxon>
    </lineage>
</organism>
<dbReference type="RefSeq" id="XP_026277948.1">
    <property type="nucleotide sequence ID" value="XM_026422163.2"/>
</dbReference>